<dbReference type="SUPFAM" id="SSF51735">
    <property type="entry name" value="NAD(P)-binding Rossmann-fold domains"/>
    <property type="match status" value="1"/>
</dbReference>
<gene>
    <name evidence="2" type="ORF">HKW67_12240</name>
</gene>
<evidence type="ECO:0000313" key="3">
    <source>
        <dbReference type="Proteomes" id="UP000500938"/>
    </source>
</evidence>
<evidence type="ECO:0000259" key="1">
    <source>
        <dbReference type="Pfam" id="PF01370"/>
    </source>
</evidence>
<keyword evidence="3" id="KW-1185">Reference proteome</keyword>
<accession>A0A6M4ITQ6</accession>
<dbReference type="Proteomes" id="UP000500938">
    <property type="component" value="Chromosome"/>
</dbReference>
<sequence length="357" mass="38481">MSEGQIDLLSSTPLGCVLVTGGSGFIGTHLCRRLQESGRRYVILDLHTPASFLKPERFVRGDVRNPLAIASAIDGCSEVLHLAAAHHDSGIARDTYFDVNEGSTSLLIEAMSARTIRRICFFSSAAVYGEANHSRNETHEPNPIGPYGASKLAAERLLRGAAAAGGLDALIIRPTVTFGPENFANMFSLIRQIDAGLYLQVGEGANVKSLSYVDNLVSFALWAWARHGAGVDEFNWVETPDMTSGEIARELASALGRRIPIIHLPLGLALALALPIEGLAALTGRTLSVSRARIRKMAVDKTQFSAAKAISSGFVPGVILRDALRQTVSWYMTTGKSVPYKRLIPPESIEQSVEIFP</sequence>
<organism evidence="2 3">
    <name type="scientific">Gemmatimonas groenlandica</name>
    <dbReference type="NCBI Taxonomy" id="2732249"/>
    <lineage>
        <taxon>Bacteria</taxon>
        <taxon>Pseudomonadati</taxon>
        <taxon>Gemmatimonadota</taxon>
        <taxon>Gemmatimonadia</taxon>
        <taxon>Gemmatimonadales</taxon>
        <taxon>Gemmatimonadaceae</taxon>
        <taxon>Gemmatimonas</taxon>
    </lineage>
</organism>
<feature type="domain" description="NAD-dependent epimerase/dehydratase" evidence="1">
    <location>
        <begin position="17"/>
        <end position="229"/>
    </location>
</feature>
<dbReference type="InterPro" id="IPR036291">
    <property type="entry name" value="NAD(P)-bd_dom_sf"/>
</dbReference>
<proteinExistence type="predicted"/>
<dbReference type="PANTHER" id="PTHR43245">
    <property type="entry name" value="BIFUNCTIONAL POLYMYXIN RESISTANCE PROTEIN ARNA"/>
    <property type="match status" value="1"/>
</dbReference>
<dbReference type="Pfam" id="PF01370">
    <property type="entry name" value="Epimerase"/>
    <property type="match status" value="1"/>
</dbReference>
<dbReference type="AlphaFoldDB" id="A0A6M4ITQ6"/>
<evidence type="ECO:0000313" key="2">
    <source>
        <dbReference type="EMBL" id="QJR36222.1"/>
    </source>
</evidence>
<dbReference type="RefSeq" id="WP_171225657.1">
    <property type="nucleotide sequence ID" value="NZ_CP053085.1"/>
</dbReference>
<name>A0A6M4ITQ6_9BACT</name>
<protein>
    <submittedName>
        <fullName evidence="2">NAD(P)-dependent oxidoreductase</fullName>
    </submittedName>
</protein>
<dbReference type="InterPro" id="IPR001509">
    <property type="entry name" value="Epimerase_deHydtase"/>
</dbReference>
<reference evidence="2 3" key="1">
    <citation type="submission" date="2020-05" db="EMBL/GenBank/DDBJ databases">
        <title>Complete genome sequence of Gemmatimonas greenlandica TET16.</title>
        <authorList>
            <person name="Zeng Y."/>
        </authorList>
    </citation>
    <scope>NUCLEOTIDE SEQUENCE [LARGE SCALE GENOMIC DNA]</scope>
    <source>
        <strain evidence="2 3">TET16</strain>
    </source>
</reference>
<dbReference type="Gene3D" id="3.40.50.720">
    <property type="entry name" value="NAD(P)-binding Rossmann-like Domain"/>
    <property type="match status" value="1"/>
</dbReference>
<dbReference type="KEGG" id="ggr:HKW67_12240"/>
<dbReference type="InterPro" id="IPR050177">
    <property type="entry name" value="Lipid_A_modif_metabolic_enz"/>
</dbReference>
<dbReference type="EMBL" id="CP053085">
    <property type="protein sequence ID" value="QJR36222.1"/>
    <property type="molecule type" value="Genomic_DNA"/>
</dbReference>